<protein>
    <submittedName>
        <fullName evidence="2">Conserved uncharacterized protein</fullName>
    </submittedName>
</protein>
<gene>
    <name evidence="2" type="ordered locus">SFHH103_05116</name>
</gene>
<dbReference type="InterPro" id="IPR042100">
    <property type="entry name" value="Bug_dom1"/>
</dbReference>
<proteinExistence type="inferred from homology"/>
<reference evidence="2 3" key="1">
    <citation type="journal article" date="2012" name="J. Bacteriol.">
        <title>Genome sequence of the soybean symbiont Sinorhizobium fredii HH103.</title>
        <authorList>
            <person name="Weidner S."/>
            <person name="Becker A."/>
            <person name="Bonilla I."/>
            <person name="Jaenicke S."/>
            <person name="Lloret J."/>
            <person name="Margaret I."/>
            <person name="Puhler A."/>
            <person name="Ruiz-Sainz J.E."/>
            <person name="Schneiker-Bekel S."/>
            <person name="Szczepanowski R."/>
            <person name="Vinardell J.M."/>
            <person name="Zehner S."/>
            <person name="Gottfert M."/>
        </authorList>
    </citation>
    <scope>NUCLEOTIDE SEQUENCE [LARGE SCALE GENOMIC DNA]</scope>
    <source>
        <strain evidence="2 3">HH103</strain>
        <plasmid evidence="3">pSfHH103e</plasmid>
    </source>
</reference>
<dbReference type="HOGENOM" id="CLU_045683_1_0_5"/>
<geneLocation type="plasmid" evidence="2 3">
    <name>pSfHH103e</name>
</geneLocation>
<dbReference type="CDD" id="cd07012">
    <property type="entry name" value="PBP2_Bug_TTT"/>
    <property type="match status" value="1"/>
</dbReference>
<comment type="similarity">
    <text evidence="1">Belongs to the UPF0065 (bug) family.</text>
</comment>
<dbReference type="PANTHER" id="PTHR42928">
    <property type="entry name" value="TRICARBOXYLATE-BINDING PROTEIN"/>
    <property type="match status" value="1"/>
</dbReference>
<dbReference type="KEGG" id="sfh:SFHH103_05116"/>
<dbReference type="InterPro" id="IPR005064">
    <property type="entry name" value="BUG"/>
</dbReference>
<dbReference type="PATRIC" id="fig|380.5.peg.4671"/>
<organism evidence="2 3">
    <name type="scientific">Sinorhizobium fredii (strain HH103)</name>
    <dbReference type="NCBI Taxonomy" id="1117943"/>
    <lineage>
        <taxon>Bacteria</taxon>
        <taxon>Pseudomonadati</taxon>
        <taxon>Pseudomonadota</taxon>
        <taxon>Alphaproteobacteria</taxon>
        <taxon>Hyphomicrobiales</taxon>
        <taxon>Rhizobiaceae</taxon>
        <taxon>Sinorhizobium/Ensifer group</taxon>
        <taxon>Sinorhizobium</taxon>
    </lineage>
</organism>
<sequence>MSAPAAKRSCLRPAWRRKTTACRRPPEFRALSYHTGVRGGLAPESNSTGGPHMKKSVSIACIMAAAFGVAAPAAAFEPNRPVEFVVTAGPGGGTDIFARTIQAIIAKYELMKTPVVVTNKGSAGGAEGFVYTAGYKGDAHKLAFGTNNAYLLPVRAKVPYKAEDLTPVAALASDEFVLWVNGKADYATAADFVAKAKEGGLKIGGSQSKDVDQILTSMINDATGAKINYIPFKSGGEAAVQLAGEHIDANVNNPSENLGQWQAGMVKPLCVFKSVKLSSDAKVAGDKGWGDIPTCKEAGVPIDNYSMPRTVWLPGGVEQDVVQFYADVMRKVSETPEWAKYLADTSQSPVYLSGDELKSAVEVDGAAVSEVLKREGWLAN</sequence>
<evidence type="ECO:0000313" key="2">
    <source>
        <dbReference type="EMBL" id="CCE99582.1"/>
    </source>
</evidence>
<dbReference type="AlphaFoldDB" id="G9AEV0"/>
<name>G9AEV0_SINF1</name>
<evidence type="ECO:0000313" key="3">
    <source>
        <dbReference type="Proteomes" id="UP000007735"/>
    </source>
</evidence>
<evidence type="ECO:0000256" key="1">
    <source>
        <dbReference type="ARBA" id="ARBA00006987"/>
    </source>
</evidence>
<keyword evidence="2" id="KW-0614">Plasmid</keyword>
<dbReference type="Gene3D" id="3.40.190.150">
    <property type="entry name" value="Bordetella uptake gene, domain 1"/>
    <property type="match status" value="1"/>
</dbReference>
<dbReference type="PANTHER" id="PTHR42928:SF1">
    <property type="entry name" value="BLR4371 PROTEIN"/>
    <property type="match status" value="1"/>
</dbReference>
<dbReference type="EMBL" id="HE616899">
    <property type="protein sequence ID" value="CCE99582.1"/>
    <property type="molecule type" value="Genomic_DNA"/>
</dbReference>
<dbReference type="Gene3D" id="3.40.190.10">
    <property type="entry name" value="Periplasmic binding protein-like II"/>
    <property type="match status" value="1"/>
</dbReference>
<accession>G9AEV0</accession>
<dbReference type="Proteomes" id="UP000007735">
    <property type="component" value="Plasmid pSfHH103e"/>
</dbReference>
<dbReference type="Pfam" id="PF03401">
    <property type="entry name" value="TctC"/>
    <property type="match status" value="1"/>
</dbReference>